<accession>X1LQR4</accession>
<proteinExistence type="predicted"/>
<comment type="caution">
    <text evidence="1">The sequence shown here is derived from an EMBL/GenBank/DDBJ whole genome shotgun (WGS) entry which is preliminary data.</text>
</comment>
<feature type="non-terminal residue" evidence="1">
    <location>
        <position position="71"/>
    </location>
</feature>
<evidence type="ECO:0000313" key="1">
    <source>
        <dbReference type="EMBL" id="GAH96453.1"/>
    </source>
</evidence>
<dbReference type="EMBL" id="BARU01048452">
    <property type="protein sequence ID" value="GAH96453.1"/>
    <property type="molecule type" value="Genomic_DNA"/>
</dbReference>
<dbReference type="AlphaFoldDB" id="X1LQR4"/>
<gene>
    <name evidence="1" type="ORF">S03H2_72005</name>
</gene>
<reference evidence="1" key="1">
    <citation type="journal article" date="2014" name="Front. Microbiol.">
        <title>High frequency of phylogenetically diverse reductive dehalogenase-homologous genes in deep subseafloor sedimentary metagenomes.</title>
        <authorList>
            <person name="Kawai M."/>
            <person name="Futagami T."/>
            <person name="Toyoda A."/>
            <person name="Takaki Y."/>
            <person name="Nishi S."/>
            <person name="Hori S."/>
            <person name="Arai W."/>
            <person name="Tsubouchi T."/>
            <person name="Morono Y."/>
            <person name="Uchiyama I."/>
            <person name="Ito T."/>
            <person name="Fujiyama A."/>
            <person name="Inagaki F."/>
            <person name="Takami H."/>
        </authorList>
    </citation>
    <scope>NUCLEOTIDE SEQUENCE</scope>
    <source>
        <strain evidence="1">Expedition CK06-06</strain>
    </source>
</reference>
<name>X1LQR4_9ZZZZ</name>
<sequence length="71" mass="7737">MEKLQGVLPNHLTIADGLTIQKADGLTTFLGLTLASFNPLNLDRVFAEITLLGDLSEYLKRVKIEDIPIAG</sequence>
<organism evidence="1">
    <name type="scientific">marine sediment metagenome</name>
    <dbReference type="NCBI Taxonomy" id="412755"/>
    <lineage>
        <taxon>unclassified sequences</taxon>
        <taxon>metagenomes</taxon>
        <taxon>ecological metagenomes</taxon>
    </lineage>
</organism>
<protein>
    <submittedName>
        <fullName evidence="1">Uncharacterized protein</fullName>
    </submittedName>
</protein>